<comment type="caution">
    <text evidence="1">The sequence shown here is derived from an EMBL/GenBank/DDBJ whole genome shotgun (WGS) entry which is preliminary data.</text>
</comment>
<accession>A0A699WBY9</accession>
<protein>
    <submittedName>
        <fullName evidence="1">Uncharacterized protein</fullName>
    </submittedName>
</protein>
<dbReference type="AlphaFoldDB" id="A0A699WBY9"/>
<gene>
    <name evidence="1" type="ORF">Tci_916776</name>
</gene>
<sequence>MAPVHLGTGPAPNFLTPGQISSSLVPNPVPATPHAPPTNYELKILFQPMFDEYLNLLVLKDRFFLLKRYKLRLTQPVHLHLPPLIKMHHLLVFHRHLRPYNLIVYIKVLQLNPITWKTIPLLPLTITPSQMSLLRNL</sequence>
<proteinExistence type="predicted"/>
<reference evidence="1" key="1">
    <citation type="journal article" date="2019" name="Sci. Rep.">
        <title>Draft genome of Tanacetum cinerariifolium, the natural source of mosquito coil.</title>
        <authorList>
            <person name="Yamashiro T."/>
            <person name="Shiraishi A."/>
            <person name="Satake H."/>
            <person name="Nakayama K."/>
        </authorList>
    </citation>
    <scope>NUCLEOTIDE SEQUENCE</scope>
</reference>
<feature type="non-terminal residue" evidence="1">
    <location>
        <position position="137"/>
    </location>
</feature>
<evidence type="ECO:0000313" key="1">
    <source>
        <dbReference type="EMBL" id="GFD44807.1"/>
    </source>
</evidence>
<organism evidence="1">
    <name type="scientific">Tanacetum cinerariifolium</name>
    <name type="common">Dalmatian daisy</name>
    <name type="synonym">Chrysanthemum cinerariifolium</name>
    <dbReference type="NCBI Taxonomy" id="118510"/>
    <lineage>
        <taxon>Eukaryota</taxon>
        <taxon>Viridiplantae</taxon>
        <taxon>Streptophyta</taxon>
        <taxon>Embryophyta</taxon>
        <taxon>Tracheophyta</taxon>
        <taxon>Spermatophyta</taxon>
        <taxon>Magnoliopsida</taxon>
        <taxon>eudicotyledons</taxon>
        <taxon>Gunneridae</taxon>
        <taxon>Pentapetalae</taxon>
        <taxon>asterids</taxon>
        <taxon>campanulids</taxon>
        <taxon>Asterales</taxon>
        <taxon>Asteraceae</taxon>
        <taxon>Asteroideae</taxon>
        <taxon>Anthemideae</taxon>
        <taxon>Anthemidinae</taxon>
        <taxon>Tanacetum</taxon>
    </lineage>
</organism>
<dbReference type="EMBL" id="BKCJ011631888">
    <property type="protein sequence ID" value="GFD44807.1"/>
    <property type="molecule type" value="Genomic_DNA"/>
</dbReference>
<name>A0A699WBY9_TANCI</name>